<evidence type="ECO:0000313" key="2">
    <source>
        <dbReference type="EMBL" id="EGZ29720.1"/>
    </source>
</evidence>
<dbReference type="InParanoid" id="G4YJC3"/>
<keyword evidence="3" id="KW-1185">Reference proteome</keyword>
<evidence type="ECO:0000256" key="1">
    <source>
        <dbReference type="SAM" id="MobiDB-lite"/>
    </source>
</evidence>
<gene>
    <name evidence="2" type="ORF">PHYSODRAFT_294741</name>
</gene>
<protein>
    <submittedName>
        <fullName evidence="2">Uncharacterized protein</fullName>
    </submittedName>
</protein>
<dbReference type="KEGG" id="psoj:PHYSODRAFT_294741"/>
<dbReference type="RefSeq" id="XP_009516995.1">
    <property type="nucleotide sequence ID" value="XM_009518700.1"/>
</dbReference>
<proteinExistence type="predicted"/>
<evidence type="ECO:0000313" key="3">
    <source>
        <dbReference type="Proteomes" id="UP000002640"/>
    </source>
</evidence>
<sequence>MEDLKSQKSLVSPPYLSRSLSEEGNKASYDDPLNIQARSSWKCSRRTAEAGNALFGFVTWLFANESTFDTMENNDFDRRSPALAHLAKAGDAPLIEPCLSDEDAERLVDAYERNDTTEAEFLAMITESRPFTPPSTTHSVLIDSGTYCSAVAMSTDFKSLIHDNVNAALKEIFAEHGISMVQKASTGGVLLHGTTREAEQARSCYTNLTLLLRPGRTAIVPDGKRVRNESADVWKEALFGSWRALVSATGMCPRVQEIRVCGHLAICINSRTQHGMHRAAARAQTLAVKMRVSTVQEPQDNCDQPTPSAIDDYKGGEMDTEMVSASSDEDADMARHLETGFKRIERSFADKNPFAELDTVNCEFEDFQPDAPSDMTPGFLMVPMISRPTPSQEPQPTKRRSAI</sequence>
<dbReference type="Proteomes" id="UP000002640">
    <property type="component" value="Unassembled WGS sequence"/>
</dbReference>
<organism evidence="2 3">
    <name type="scientific">Phytophthora sojae (strain P6497)</name>
    <name type="common">Soybean stem and root rot agent</name>
    <name type="synonym">Phytophthora megasperma f. sp. glycines</name>
    <dbReference type="NCBI Taxonomy" id="1094619"/>
    <lineage>
        <taxon>Eukaryota</taxon>
        <taxon>Sar</taxon>
        <taxon>Stramenopiles</taxon>
        <taxon>Oomycota</taxon>
        <taxon>Peronosporomycetes</taxon>
        <taxon>Peronosporales</taxon>
        <taxon>Peronosporaceae</taxon>
        <taxon>Phytophthora</taxon>
    </lineage>
</organism>
<feature type="compositionally biased region" description="Basic and acidic residues" evidence="1">
    <location>
        <begin position="20"/>
        <end position="29"/>
    </location>
</feature>
<dbReference type="EMBL" id="JH159151">
    <property type="protein sequence ID" value="EGZ29720.1"/>
    <property type="molecule type" value="Genomic_DNA"/>
</dbReference>
<dbReference type="AlphaFoldDB" id="G4YJC3"/>
<name>G4YJC3_PHYSP</name>
<feature type="compositionally biased region" description="Polar residues" evidence="1">
    <location>
        <begin position="295"/>
        <end position="307"/>
    </location>
</feature>
<accession>G4YJC3</accession>
<feature type="region of interest" description="Disordered" evidence="1">
    <location>
        <begin position="1"/>
        <end position="31"/>
    </location>
</feature>
<reference evidence="2 3" key="1">
    <citation type="journal article" date="2006" name="Science">
        <title>Phytophthora genome sequences uncover evolutionary origins and mechanisms of pathogenesis.</title>
        <authorList>
            <person name="Tyler B.M."/>
            <person name="Tripathy S."/>
            <person name="Zhang X."/>
            <person name="Dehal P."/>
            <person name="Jiang R.H."/>
            <person name="Aerts A."/>
            <person name="Arredondo F.D."/>
            <person name="Baxter L."/>
            <person name="Bensasson D."/>
            <person name="Beynon J.L."/>
            <person name="Chapman J."/>
            <person name="Damasceno C.M."/>
            <person name="Dorrance A.E."/>
            <person name="Dou D."/>
            <person name="Dickerman A.W."/>
            <person name="Dubchak I.L."/>
            <person name="Garbelotto M."/>
            <person name="Gijzen M."/>
            <person name="Gordon S.G."/>
            <person name="Govers F."/>
            <person name="Grunwald N.J."/>
            <person name="Huang W."/>
            <person name="Ivors K.L."/>
            <person name="Jones R.W."/>
            <person name="Kamoun S."/>
            <person name="Krampis K."/>
            <person name="Lamour K.H."/>
            <person name="Lee M.K."/>
            <person name="McDonald W.H."/>
            <person name="Medina M."/>
            <person name="Meijer H.J."/>
            <person name="Nordberg E.K."/>
            <person name="Maclean D.J."/>
            <person name="Ospina-Giraldo M.D."/>
            <person name="Morris P.F."/>
            <person name="Phuntumart V."/>
            <person name="Putnam N.H."/>
            <person name="Rash S."/>
            <person name="Rose J.K."/>
            <person name="Sakihama Y."/>
            <person name="Salamov A.A."/>
            <person name="Savidor A."/>
            <person name="Scheuring C.F."/>
            <person name="Smith B.M."/>
            <person name="Sobral B.W."/>
            <person name="Terry A."/>
            <person name="Torto-Alalibo T.A."/>
            <person name="Win J."/>
            <person name="Xu Z."/>
            <person name="Zhang H."/>
            <person name="Grigoriev I.V."/>
            <person name="Rokhsar D.S."/>
            <person name="Boore J.L."/>
        </authorList>
    </citation>
    <scope>NUCLEOTIDE SEQUENCE [LARGE SCALE GENOMIC DNA]</scope>
    <source>
        <strain evidence="2 3">P6497</strain>
    </source>
</reference>
<feature type="region of interest" description="Disordered" evidence="1">
    <location>
        <begin position="295"/>
        <end position="315"/>
    </location>
</feature>
<dbReference type="GeneID" id="20641143"/>